<evidence type="ECO:0000313" key="3">
    <source>
        <dbReference type="Proteomes" id="UP000770661"/>
    </source>
</evidence>
<name>A0A8J5CK33_CHIOP</name>
<dbReference type="PANTHER" id="PTHR47501:SF5">
    <property type="entry name" value="HAT C-TERMINAL DIMERISATION DOMAIN-CONTAINING PROTEIN"/>
    <property type="match status" value="1"/>
</dbReference>
<dbReference type="EMBL" id="JACEEZ010021178">
    <property type="protein sequence ID" value="KAG0713715.1"/>
    <property type="molecule type" value="Genomic_DNA"/>
</dbReference>
<dbReference type="PANTHER" id="PTHR47501">
    <property type="entry name" value="TRANSPOSASE-RELATED"/>
    <property type="match status" value="1"/>
</dbReference>
<protein>
    <submittedName>
        <fullName evidence="2">Zinc finger BED domain-containing protein 1</fullName>
    </submittedName>
</protein>
<dbReference type="SUPFAM" id="SSF53098">
    <property type="entry name" value="Ribonuclease H-like"/>
    <property type="match status" value="1"/>
</dbReference>
<dbReference type="Proteomes" id="UP000770661">
    <property type="component" value="Unassembled WGS sequence"/>
</dbReference>
<dbReference type="OrthoDB" id="6382074at2759"/>
<proteinExistence type="predicted"/>
<accession>A0A8J5CK33</accession>
<keyword evidence="3" id="KW-1185">Reference proteome</keyword>
<sequence length="575" mass="64406">MSGKRTVEDFFRVEASSSDVTQERERNISGSSGSVDIPTISRSSSLMSLGSEPEDSRPGIQASDQVDVVIAGGCSISSQELQTIKDKMAALTNYYKLSHVIKSKNAPDTSSKVLGKTIKVYNLKAKCQKCFAEVSFWNNNTGNLVSHYKTKHTHDLSELKAAISRTSRRGLKHPSGDDQPQRHQLSLKEFFGQATRFTQDKGKEAMTKWFARCLIPLSITDHPATREMFQVFQPEFRVPSRRTLTRDIKAMGEEAREEIKSILKDLPHVATTADSWTAHNRSFIGSTVHWIDPTDLSRKMATLAIKEIKVSQTKGIIATKLDQVNRAFNISRKVVLTTTDNGANYVAAFSNYGSGIGEAEEDATNPDVEEVINSQRTRRSRRGRALTSSASPWPLLQQLQCRTHPGCPSIKDAGNAHTVNLLASIDVSQVHHWNYGRAAAPFKKTLARAQGLWNLQNRWNSLYDACSVLLQRVMDDDARLEAVNEVLRNEGGTNRNRTSYYGFDDQDKQVLQEYCKVMKPLANCLDRLQTEENAYLGVLLPTLTLMRVALERMEEARGDQALTYAKPLVRLDEMF</sequence>
<feature type="compositionally biased region" description="Low complexity" evidence="1">
    <location>
        <begin position="41"/>
        <end position="51"/>
    </location>
</feature>
<feature type="region of interest" description="Disordered" evidence="1">
    <location>
        <begin position="15"/>
        <end position="60"/>
    </location>
</feature>
<evidence type="ECO:0000313" key="2">
    <source>
        <dbReference type="EMBL" id="KAG0713715.1"/>
    </source>
</evidence>
<evidence type="ECO:0000256" key="1">
    <source>
        <dbReference type="SAM" id="MobiDB-lite"/>
    </source>
</evidence>
<comment type="caution">
    <text evidence="2">The sequence shown here is derived from an EMBL/GenBank/DDBJ whole genome shotgun (WGS) entry which is preliminary data.</text>
</comment>
<organism evidence="2 3">
    <name type="scientific">Chionoecetes opilio</name>
    <name type="common">Atlantic snow crab</name>
    <name type="synonym">Cancer opilio</name>
    <dbReference type="NCBI Taxonomy" id="41210"/>
    <lineage>
        <taxon>Eukaryota</taxon>
        <taxon>Metazoa</taxon>
        <taxon>Ecdysozoa</taxon>
        <taxon>Arthropoda</taxon>
        <taxon>Crustacea</taxon>
        <taxon>Multicrustacea</taxon>
        <taxon>Malacostraca</taxon>
        <taxon>Eumalacostraca</taxon>
        <taxon>Eucarida</taxon>
        <taxon>Decapoda</taxon>
        <taxon>Pleocyemata</taxon>
        <taxon>Brachyura</taxon>
        <taxon>Eubrachyura</taxon>
        <taxon>Majoidea</taxon>
        <taxon>Majidae</taxon>
        <taxon>Chionoecetes</taxon>
    </lineage>
</organism>
<gene>
    <name evidence="2" type="primary">ZBED1_0</name>
    <name evidence="2" type="ORF">GWK47_015608</name>
</gene>
<dbReference type="AlphaFoldDB" id="A0A8J5CK33"/>
<reference evidence="2" key="1">
    <citation type="submission" date="2020-07" db="EMBL/GenBank/DDBJ databases">
        <title>The High-quality genome of the commercially important snow crab, Chionoecetes opilio.</title>
        <authorList>
            <person name="Jeong J.-H."/>
            <person name="Ryu S."/>
        </authorList>
    </citation>
    <scope>NUCLEOTIDE SEQUENCE</scope>
    <source>
        <strain evidence="2">MADBK_172401_WGS</strain>
        <tissue evidence="2">Digestive gland</tissue>
    </source>
</reference>
<dbReference type="InterPro" id="IPR012337">
    <property type="entry name" value="RNaseH-like_sf"/>
</dbReference>